<proteinExistence type="predicted"/>
<dbReference type="Proteomes" id="UP000806378">
    <property type="component" value="Unassembled WGS sequence"/>
</dbReference>
<dbReference type="AlphaFoldDB" id="A0A8T0CHP9"/>
<dbReference type="EMBL" id="MU091130">
    <property type="protein sequence ID" value="KAF7847191.1"/>
    <property type="molecule type" value="Genomic_DNA"/>
</dbReference>
<reference evidence="2" key="1">
    <citation type="submission" date="2020-05" db="EMBL/GenBank/DDBJ databases">
        <title>WGS assembly of Corymbia citriodora subspecies variegata.</title>
        <authorList>
            <person name="Barry K."/>
            <person name="Hundley H."/>
            <person name="Shu S."/>
            <person name="Jenkins J."/>
            <person name="Grimwood J."/>
            <person name="Baten A."/>
        </authorList>
    </citation>
    <scope>NUCLEOTIDE SEQUENCE</scope>
    <source>
        <strain evidence="2">CV2-018</strain>
    </source>
</reference>
<evidence type="ECO:0000256" key="1">
    <source>
        <dbReference type="SAM" id="MobiDB-lite"/>
    </source>
</evidence>
<accession>A0A8T0CHP9</accession>
<evidence type="ECO:0000313" key="2">
    <source>
        <dbReference type="EMBL" id="KAF7847191.1"/>
    </source>
</evidence>
<protein>
    <submittedName>
        <fullName evidence="2">Uncharacterized protein</fullName>
    </submittedName>
</protein>
<evidence type="ECO:0000313" key="3">
    <source>
        <dbReference type="Proteomes" id="UP000806378"/>
    </source>
</evidence>
<sequence length="51" mass="6001">MRQNVIDQKLNEKPQPITATVHTESPNPMSLNGLMLQMKRRRNEKSNHECR</sequence>
<organism evidence="2 3">
    <name type="scientific">Corymbia citriodora subsp. variegata</name>
    <dbReference type="NCBI Taxonomy" id="360336"/>
    <lineage>
        <taxon>Eukaryota</taxon>
        <taxon>Viridiplantae</taxon>
        <taxon>Streptophyta</taxon>
        <taxon>Embryophyta</taxon>
        <taxon>Tracheophyta</taxon>
        <taxon>Spermatophyta</taxon>
        <taxon>Magnoliopsida</taxon>
        <taxon>eudicotyledons</taxon>
        <taxon>Gunneridae</taxon>
        <taxon>Pentapetalae</taxon>
        <taxon>rosids</taxon>
        <taxon>malvids</taxon>
        <taxon>Myrtales</taxon>
        <taxon>Myrtaceae</taxon>
        <taxon>Myrtoideae</taxon>
        <taxon>Eucalypteae</taxon>
        <taxon>Corymbia</taxon>
    </lineage>
</organism>
<comment type="caution">
    <text evidence="2">The sequence shown here is derived from an EMBL/GenBank/DDBJ whole genome shotgun (WGS) entry which is preliminary data.</text>
</comment>
<name>A0A8T0CHP9_CORYI</name>
<feature type="compositionally biased region" description="Polar residues" evidence="1">
    <location>
        <begin position="17"/>
        <end position="30"/>
    </location>
</feature>
<feature type="region of interest" description="Disordered" evidence="1">
    <location>
        <begin position="1"/>
        <end position="32"/>
    </location>
</feature>
<dbReference type="Gramene" id="rna-gnl|WGS:JABURB|Cocit.L3243.1">
    <property type="protein sequence ID" value="cds-KAF7847191.1"/>
    <property type="gene ID" value="gene-BT93_L3243"/>
</dbReference>
<keyword evidence="3" id="KW-1185">Reference proteome</keyword>
<gene>
    <name evidence="2" type="ORF">BT93_L3243</name>
</gene>